<evidence type="ECO:0000256" key="4">
    <source>
        <dbReference type="ARBA" id="ARBA00022692"/>
    </source>
</evidence>
<keyword evidence="6 9" id="KW-1133">Transmembrane helix</keyword>
<evidence type="ECO:0000256" key="8">
    <source>
        <dbReference type="ARBA" id="ARBA00023136"/>
    </source>
</evidence>
<dbReference type="STRING" id="6526.A0A2C9L678"/>
<keyword evidence="5 9" id="KW-0999">Mitochondrion inner membrane</keyword>
<keyword evidence="7 9" id="KW-0496">Mitochondrion</keyword>
<evidence type="ECO:0000313" key="12">
    <source>
        <dbReference type="Proteomes" id="UP001165740"/>
    </source>
</evidence>
<dbReference type="VEuPathDB" id="VectorBase:BGLB027527"/>
<keyword evidence="3 9" id="KW-0813">Transport</keyword>
<proteinExistence type="inferred from homology"/>
<name>A0A2C9L678_BIOGL</name>
<evidence type="ECO:0000256" key="5">
    <source>
        <dbReference type="ARBA" id="ARBA00022792"/>
    </source>
</evidence>
<evidence type="ECO:0000256" key="6">
    <source>
        <dbReference type="ARBA" id="ARBA00022989"/>
    </source>
</evidence>
<dbReference type="Pfam" id="PF03650">
    <property type="entry name" value="MPC"/>
    <property type="match status" value="1"/>
</dbReference>
<dbReference type="RefSeq" id="XP_013079364.1">
    <property type="nucleotide sequence ID" value="XM_013223910.2"/>
</dbReference>
<dbReference type="OMA" id="ITPRVYS"/>
<evidence type="ECO:0000256" key="2">
    <source>
        <dbReference type="ARBA" id="ARBA00006416"/>
    </source>
</evidence>
<evidence type="ECO:0000313" key="13">
    <source>
        <dbReference type="RefSeq" id="XP_013079364.1"/>
    </source>
</evidence>
<evidence type="ECO:0000313" key="10">
    <source>
        <dbReference type="EnsemblMetazoa" id="BGLB027527-PA"/>
    </source>
</evidence>
<sequence>MIILSPLYRALVAVGDKCVPTKFRPLWEHPAGPKTIHFWAPALKWVLVFASVGDLQRPAEALSINQAIALAATGTIWARYAMVIIPKNYSLFLVNIFVGSTAYIQLFRAINYRLKNPAAK</sequence>
<dbReference type="KEGG" id="bgt:106065151"/>
<reference evidence="13" key="2">
    <citation type="submission" date="2023-09" db="UniProtKB">
        <authorList>
            <consortium name="RefSeq"/>
        </authorList>
    </citation>
    <scope>IDENTIFICATION</scope>
</reference>
<comment type="caution">
    <text evidence="9">Lacks conserved residue(s) required for the propagation of feature annotation.</text>
</comment>
<protein>
    <recommendedName>
        <fullName evidence="9">Mitochondrial pyruvate carrier</fullName>
    </recommendedName>
</protein>
<evidence type="ECO:0000256" key="9">
    <source>
        <dbReference type="RuleBase" id="RU363100"/>
    </source>
</evidence>
<gene>
    <name evidence="10" type="primary">106065151</name>
    <name evidence="13" type="synonym">LOC106065151</name>
</gene>
<evidence type="ECO:0000256" key="7">
    <source>
        <dbReference type="ARBA" id="ARBA00023128"/>
    </source>
</evidence>
<dbReference type="VEuPathDB" id="VectorBase:BGLAX_034046"/>
<dbReference type="InterPro" id="IPR005336">
    <property type="entry name" value="MPC"/>
</dbReference>
<dbReference type="PANTHER" id="PTHR14154">
    <property type="entry name" value="UPF0041 BRAIN PROTEIN 44-RELATED"/>
    <property type="match status" value="1"/>
</dbReference>
<keyword evidence="8 9" id="KW-0472">Membrane</keyword>
<dbReference type="GO" id="GO:0006850">
    <property type="term" value="P:pyruvate import into mitochondria"/>
    <property type="evidence" value="ECO:0007669"/>
    <property type="project" value="InterPro"/>
</dbReference>
<dbReference type="GeneID" id="106065151"/>
<dbReference type="AlphaFoldDB" id="A0A2C9L678"/>
<reference evidence="10" key="1">
    <citation type="submission" date="2020-05" db="UniProtKB">
        <authorList>
            <consortium name="EnsemblMetazoa"/>
        </authorList>
    </citation>
    <scope>IDENTIFICATION</scope>
    <source>
        <strain evidence="10">BB02</strain>
    </source>
</reference>
<organism evidence="10 11">
    <name type="scientific">Biomphalaria glabrata</name>
    <name type="common">Bloodfluke planorb</name>
    <name type="synonym">Freshwater snail</name>
    <dbReference type="NCBI Taxonomy" id="6526"/>
    <lineage>
        <taxon>Eukaryota</taxon>
        <taxon>Metazoa</taxon>
        <taxon>Spiralia</taxon>
        <taxon>Lophotrochozoa</taxon>
        <taxon>Mollusca</taxon>
        <taxon>Gastropoda</taxon>
        <taxon>Heterobranchia</taxon>
        <taxon>Euthyneura</taxon>
        <taxon>Panpulmonata</taxon>
        <taxon>Hygrophila</taxon>
        <taxon>Lymnaeoidea</taxon>
        <taxon>Planorbidae</taxon>
        <taxon>Biomphalaria</taxon>
    </lineage>
</organism>
<accession>A0A2C9L678</accession>
<dbReference type="Proteomes" id="UP001165740">
    <property type="component" value="Chromosome 6"/>
</dbReference>
<dbReference type="EnsemblMetazoa" id="BGLB027527-RA">
    <property type="protein sequence ID" value="BGLB027527-PA"/>
    <property type="gene ID" value="BGLB027527"/>
</dbReference>
<comment type="subcellular location">
    <subcellularLocation>
        <location evidence="1 9">Mitochondrion inner membrane</location>
        <topology evidence="1 9">Multi-pass membrane protein</topology>
    </subcellularLocation>
</comment>
<evidence type="ECO:0000256" key="3">
    <source>
        <dbReference type="ARBA" id="ARBA00022448"/>
    </source>
</evidence>
<comment type="function">
    <text evidence="9">Mediates the uptake of pyruvate into mitochondria.</text>
</comment>
<comment type="similarity">
    <text evidence="2 9">Belongs to the mitochondrial pyruvate carrier (MPC) (TC 2.A.105) family.</text>
</comment>
<dbReference type="GO" id="GO:0005743">
    <property type="term" value="C:mitochondrial inner membrane"/>
    <property type="evidence" value="ECO:0007669"/>
    <property type="project" value="UniProtKB-SubCell"/>
</dbReference>
<keyword evidence="13" id="KW-0670">Pyruvate</keyword>
<feature type="transmembrane region" description="Helical" evidence="9">
    <location>
        <begin position="91"/>
        <end position="110"/>
    </location>
</feature>
<dbReference type="Proteomes" id="UP000076420">
    <property type="component" value="Unassembled WGS sequence"/>
</dbReference>
<dbReference type="OrthoDB" id="869189at2759"/>
<keyword evidence="4 9" id="KW-0812">Transmembrane</keyword>
<evidence type="ECO:0000256" key="1">
    <source>
        <dbReference type="ARBA" id="ARBA00004448"/>
    </source>
</evidence>
<keyword evidence="12" id="KW-1185">Reference proteome</keyword>
<evidence type="ECO:0000313" key="11">
    <source>
        <dbReference type="Proteomes" id="UP000076420"/>
    </source>
</evidence>